<gene>
    <name evidence="2" type="ORF">MNOR_LOCUS4459</name>
</gene>
<dbReference type="AlphaFoldDB" id="A0AAV2PX65"/>
<feature type="compositionally biased region" description="Low complexity" evidence="1">
    <location>
        <begin position="71"/>
        <end position="82"/>
    </location>
</feature>
<accession>A0AAV2PX65</accession>
<name>A0AAV2PX65_MEGNR</name>
<sequence>MMLFQEKDSSAVPDYIAPVAPVITAVDCQQIIANLMDFKVDLKLEIQRMNQKLTKLDDHMGDVMTRMNHMQRSVSQPVSVRPSSDDPLQRSTQRLRDKERLVITSQDSIISDLAEESKPFLPKVATDQE</sequence>
<comment type="caution">
    <text evidence="2">The sequence shown here is derived from an EMBL/GenBank/DDBJ whole genome shotgun (WGS) entry which is preliminary data.</text>
</comment>
<dbReference type="EMBL" id="CAXKWB010001632">
    <property type="protein sequence ID" value="CAL4065001.1"/>
    <property type="molecule type" value="Genomic_DNA"/>
</dbReference>
<feature type="compositionally biased region" description="Basic and acidic residues" evidence="1">
    <location>
        <begin position="83"/>
        <end position="95"/>
    </location>
</feature>
<keyword evidence="3" id="KW-1185">Reference proteome</keyword>
<protein>
    <submittedName>
        <fullName evidence="2">Uncharacterized protein</fullName>
    </submittedName>
</protein>
<proteinExistence type="predicted"/>
<dbReference type="Proteomes" id="UP001497623">
    <property type="component" value="Unassembled WGS sequence"/>
</dbReference>
<feature type="non-terminal residue" evidence="2">
    <location>
        <position position="129"/>
    </location>
</feature>
<feature type="region of interest" description="Disordered" evidence="1">
    <location>
        <begin position="69"/>
        <end position="95"/>
    </location>
</feature>
<reference evidence="2 3" key="1">
    <citation type="submission" date="2024-05" db="EMBL/GenBank/DDBJ databases">
        <authorList>
            <person name="Wallberg A."/>
        </authorList>
    </citation>
    <scope>NUCLEOTIDE SEQUENCE [LARGE SCALE GENOMIC DNA]</scope>
</reference>
<evidence type="ECO:0000313" key="3">
    <source>
        <dbReference type="Proteomes" id="UP001497623"/>
    </source>
</evidence>
<organism evidence="2 3">
    <name type="scientific">Meganyctiphanes norvegica</name>
    <name type="common">Northern krill</name>
    <name type="synonym">Thysanopoda norvegica</name>
    <dbReference type="NCBI Taxonomy" id="48144"/>
    <lineage>
        <taxon>Eukaryota</taxon>
        <taxon>Metazoa</taxon>
        <taxon>Ecdysozoa</taxon>
        <taxon>Arthropoda</taxon>
        <taxon>Crustacea</taxon>
        <taxon>Multicrustacea</taxon>
        <taxon>Malacostraca</taxon>
        <taxon>Eumalacostraca</taxon>
        <taxon>Eucarida</taxon>
        <taxon>Euphausiacea</taxon>
        <taxon>Euphausiidae</taxon>
        <taxon>Meganyctiphanes</taxon>
    </lineage>
</organism>
<evidence type="ECO:0000256" key="1">
    <source>
        <dbReference type="SAM" id="MobiDB-lite"/>
    </source>
</evidence>
<evidence type="ECO:0000313" key="2">
    <source>
        <dbReference type="EMBL" id="CAL4065001.1"/>
    </source>
</evidence>